<protein>
    <submittedName>
        <fullName evidence="10">ABC transporter permease</fullName>
    </submittedName>
</protein>
<dbReference type="Proteomes" id="UP001500618">
    <property type="component" value="Unassembled WGS sequence"/>
</dbReference>
<name>A0ABN2FQE7_9ACTN</name>
<evidence type="ECO:0000256" key="3">
    <source>
        <dbReference type="ARBA" id="ARBA00022692"/>
    </source>
</evidence>
<dbReference type="InterPro" id="IPR003838">
    <property type="entry name" value="ABC3_permease_C"/>
</dbReference>
<evidence type="ECO:0000256" key="6">
    <source>
        <dbReference type="ARBA" id="ARBA00038076"/>
    </source>
</evidence>
<evidence type="ECO:0000256" key="7">
    <source>
        <dbReference type="SAM" id="Phobius"/>
    </source>
</evidence>
<feature type="domain" description="ABC3 transporter permease C-terminal" evidence="8">
    <location>
        <begin position="278"/>
        <end position="390"/>
    </location>
</feature>
<evidence type="ECO:0000259" key="8">
    <source>
        <dbReference type="Pfam" id="PF02687"/>
    </source>
</evidence>
<comment type="similarity">
    <text evidence="6">Belongs to the ABC-4 integral membrane protein family.</text>
</comment>
<evidence type="ECO:0000313" key="10">
    <source>
        <dbReference type="EMBL" id="GAA1656452.1"/>
    </source>
</evidence>
<evidence type="ECO:0000256" key="4">
    <source>
        <dbReference type="ARBA" id="ARBA00022989"/>
    </source>
</evidence>
<evidence type="ECO:0000256" key="5">
    <source>
        <dbReference type="ARBA" id="ARBA00023136"/>
    </source>
</evidence>
<comment type="caution">
    <text evidence="10">The sequence shown here is derived from an EMBL/GenBank/DDBJ whole genome shotgun (WGS) entry which is preliminary data.</text>
</comment>
<feature type="transmembrane region" description="Helical" evidence="7">
    <location>
        <begin position="327"/>
        <end position="350"/>
    </location>
</feature>
<feature type="domain" description="MacB-like periplasmic core" evidence="9">
    <location>
        <begin position="27"/>
        <end position="232"/>
    </location>
</feature>
<keyword evidence="5 7" id="KW-0472">Membrane</keyword>
<dbReference type="Pfam" id="PF02687">
    <property type="entry name" value="FtsX"/>
    <property type="match status" value="1"/>
</dbReference>
<dbReference type="PANTHER" id="PTHR30572">
    <property type="entry name" value="MEMBRANE COMPONENT OF TRANSPORTER-RELATED"/>
    <property type="match status" value="1"/>
</dbReference>
<dbReference type="EMBL" id="BAAANY010000001">
    <property type="protein sequence ID" value="GAA1656452.1"/>
    <property type="molecule type" value="Genomic_DNA"/>
</dbReference>
<feature type="transmembrane region" description="Helical" evidence="7">
    <location>
        <begin position="26"/>
        <end position="46"/>
    </location>
</feature>
<feature type="transmembrane region" description="Helical" evidence="7">
    <location>
        <begin position="274"/>
        <end position="299"/>
    </location>
</feature>
<dbReference type="InterPro" id="IPR050250">
    <property type="entry name" value="Macrolide_Exporter_MacB"/>
</dbReference>
<feature type="transmembrane region" description="Helical" evidence="7">
    <location>
        <begin position="356"/>
        <end position="380"/>
    </location>
</feature>
<sequence>MSKSRLRPSDLARAGLYGLRARPIRIVLSALGIAIGIASMVAVVGISTSSQAYLNQRLARLGTNLLKVQPGQNLATGGTAALPDTALSMVGHIAPVTSATATGMVPHTHAYRNDHIADVQTNGVEVDAAKLNLLSTVGGTLSSGTWLNAATQNVSAVVLGHNTAQLLGIGSAGPGVQVWLGGKWFSVVGILNPVPLAPELDNSALVGWPVAQKLLGFDGHATTIYERSADDAVPAVLAVLGATANPQHPESVNISRPSDALAAQNAANQTFNGLLIGLGAVALLVGGIGVANTMVISALERRREIGLRRALGATRPHIAGQFLVESVLLSALGGAAGLLCGIAATAAYVLPRGWVVAVPVWVSLAAVVVTMGIGALAGLYPAVRAARLSPTSALSSG</sequence>
<dbReference type="RefSeq" id="WP_344306297.1">
    <property type="nucleotide sequence ID" value="NZ_BAAANY010000001.1"/>
</dbReference>
<evidence type="ECO:0000256" key="2">
    <source>
        <dbReference type="ARBA" id="ARBA00022475"/>
    </source>
</evidence>
<gene>
    <name evidence="10" type="ORF">GCM10009765_02380</name>
</gene>
<dbReference type="InterPro" id="IPR025857">
    <property type="entry name" value="MacB_PCD"/>
</dbReference>
<keyword evidence="11" id="KW-1185">Reference proteome</keyword>
<evidence type="ECO:0000256" key="1">
    <source>
        <dbReference type="ARBA" id="ARBA00004651"/>
    </source>
</evidence>
<organism evidence="10 11">
    <name type="scientific">Fodinicola feengrottensis</name>
    <dbReference type="NCBI Taxonomy" id="435914"/>
    <lineage>
        <taxon>Bacteria</taxon>
        <taxon>Bacillati</taxon>
        <taxon>Actinomycetota</taxon>
        <taxon>Actinomycetes</taxon>
        <taxon>Mycobacteriales</taxon>
        <taxon>Fodinicola</taxon>
    </lineage>
</organism>
<reference evidence="10 11" key="1">
    <citation type="journal article" date="2019" name="Int. J. Syst. Evol. Microbiol.">
        <title>The Global Catalogue of Microorganisms (GCM) 10K type strain sequencing project: providing services to taxonomists for standard genome sequencing and annotation.</title>
        <authorList>
            <consortium name="The Broad Institute Genomics Platform"/>
            <consortium name="The Broad Institute Genome Sequencing Center for Infectious Disease"/>
            <person name="Wu L."/>
            <person name="Ma J."/>
        </authorList>
    </citation>
    <scope>NUCLEOTIDE SEQUENCE [LARGE SCALE GENOMIC DNA]</scope>
    <source>
        <strain evidence="10 11">JCM 14718</strain>
    </source>
</reference>
<comment type="subcellular location">
    <subcellularLocation>
        <location evidence="1">Cell membrane</location>
        <topology evidence="1">Multi-pass membrane protein</topology>
    </subcellularLocation>
</comment>
<accession>A0ABN2FQE7</accession>
<dbReference type="PANTHER" id="PTHR30572:SF4">
    <property type="entry name" value="ABC TRANSPORTER PERMEASE YTRF"/>
    <property type="match status" value="1"/>
</dbReference>
<evidence type="ECO:0000313" key="11">
    <source>
        <dbReference type="Proteomes" id="UP001500618"/>
    </source>
</evidence>
<keyword evidence="4 7" id="KW-1133">Transmembrane helix</keyword>
<proteinExistence type="inferred from homology"/>
<evidence type="ECO:0000259" key="9">
    <source>
        <dbReference type="Pfam" id="PF12704"/>
    </source>
</evidence>
<keyword evidence="2" id="KW-1003">Cell membrane</keyword>
<dbReference type="Pfam" id="PF12704">
    <property type="entry name" value="MacB_PCD"/>
    <property type="match status" value="1"/>
</dbReference>
<keyword evidence="3 7" id="KW-0812">Transmembrane</keyword>